<accession>A0A2V4AIH1</accession>
<evidence type="ECO:0000313" key="1">
    <source>
        <dbReference type="EMBL" id="PXY19431.1"/>
    </source>
</evidence>
<dbReference type="EMBL" id="MASW01000007">
    <property type="protein sequence ID" value="PXY19431.1"/>
    <property type="molecule type" value="Genomic_DNA"/>
</dbReference>
<dbReference type="Proteomes" id="UP000249915">
    <property type="component" value="Unassembled WGS sequence"/>
</dbReference>
<name>A0A2V4AIH1_9PSEU</name>
<dbReference type="AlphaFoldDB" id="A0A2V4AIH1"/>
<organism evidence="1 2">
    <name type="scientific">Prauserella muralis</name>
    <dbReference type="NCBI Taxonomy" id="588067"/>
    <lineage>
        <taxon>Bacteria</taxon>
        <taxon>Bacillati</taxon>
        <taxon>Actinomycetota</taxon>
        <taxon>Actinomycetes</taxon>
        <taxon>Pseudonocardiales</taxon>
        <taxon>Pseudonocardiaceae</taxon>
        <taxon>Prauserella</taxon>
    </lineage>
</organism>
<evidence type="ECO:0000313" key="2">
    <source>
        <dbReference type="Proteomes" id="UP000249915"/>
    </source>
</evidence>
<gene>
    <name evidence="1" type="ORF">BAY60_32335</name>
</gene>
<proteinExistence type="predicted"/>
<sequence>MTGRDVQEICAECAIPRRFTPPGSLWLADGHGNGYCHECLAMLELTGELLALASGWPYEREGERRA</sequence>
<reference evidence="1 2" key="1">
    <citation type="submission" date="2016-07" db="EMBL/GenBank/DDBJ databases">
        <title>Draft genome sequence of Prauserella muralis DSM 45305, isolated from a mould-covered wall in an indoor environment.</title>
        <authorList>
            <person name="Ruckert C."/>
            <person name="Albersmeier A."/>
            <person name="Jiang C.-L."/>
            <person name="Jiang Y."/>
            <person name="Kalinowski J."/>
            <person name="Schneider O."/>
            <person name="Winkler A."/>
            <person name="Zotchev S.B."/>
        </authorList>
    </citation>
    <scope>NUCLEOTIDE SEQUENCE [LARGE SCALE GENOMIC DNA]</scope>
    <source>
        <strain evidence="1 2">DSM 45305</strain>
    </source>
</reference>
<protein>
    <submittedName>
        <fullName evidence="1">Uncharacterized protein</fullName>
    </submittedName>
</protein>
<dbReference type="RefSeq" id="WP_112285363.1">
    <property type="nucleotide sequence ID" value="NZ_MASW01000007.1"/>
</dbReference>
<keyword evidence="2" id="KW-1185">Reference proteome</keyword>
<comment type="caution">
    <text evidence="1">The sequence shown here is derived from an EMBL/GenBank/DDBJ whole genome shotgun (WGS) entry which is preliminary data.</text>
</comment>